<evidence type="ECO:0000256" key="2">
    <source>
        <dbReference type="ARBA" id="ARBA00022630"/>
    </source>
</evidence>
<keyword evidence="2" id="KW-0285">Flavoprotein</keyword>
<evidence type="ECO:0000313" key="8">
    <source>
        <dbReference type="Proteomes" id="UP000604273"/>
    </source>
</evidence>
<dbReference type="PANTHER" id="PTHR47178">
    <property type="entry name" value="MONOOXYGENASE, FAD-BINDING"/>
    <property type="match status" value="1"/>
</dbReference>
<evidence type="ECO:0000256" key="5">
    <source>
        <dbReference type="ARBA" id="ARBA00023033"/>
    </source>
</evidence>
<organism evidence="7 8">
    <name type="scientific">Fusarium gaditjirri</name>
    <dbReference type="NCBI Taxonomy" id="282569"/>
    <lineage>
        <taxon>Eukaryota</taxon>
        <taxon>Fungi</taxon>
        <taxon>Dikarya</taxon>
        <taxon>Ascomycota</taxon>
        <taxon>Pezizomycotina</taxon>
        <taxon>Sordariomycetes</taxon>
        <taxon>Hypocreomycetidae</taxon>
        <taxon>Hypocreales</taxon>
        <taxon>Nectriaceae</taxon>
        <taxon>Fusarium</taxon>
        <taxon>Fusarium nisikadoi species complex</taxon>
    </lineage>
</organism>
<dbReference type="Proteomes" id="UP000604273">
    <property type="component" value="Unassembled WGS sequence"/>
</dbReference>
<evidence type="ECO:0000313" key="7">
    <source>
        <dbReference type="EMBL" id="KAF4944296.1"/>
    </source>
</evidence>
<dbReference type="Pfam" id="PF01494">
    <property type="entry name" value="FAD_binding_3"/>
    <property type="match status" value="1"/>
</dbReference>
<comment type="cofactor">
    <cofactor evidence="1">
        <name>FAD</name>
        <dbReference type="ChEBI" id="CHEBI:57692"/>
    </cofactor>
</comment>
<dbReference type="InterPro" id="IPR002938">
    <property type="entry name" value="FAD-bd"/>
</dbReference>
<keyword evidence="5" id="KW-0503">Monooxygenase</keyword>
<protein>
    <recommendedName>
        <fullName evidence="6">FAD-binding domain-containing protein</fullName>
    </recommendedName>
</protein>
<feature type="domain" description="FAD-binding" evidence="6">
    <location>
        <begin position="256"/>
        <end position="299"/>
    </location>
</feature>
<evidence type="ECO:0000259" key="6">
    <source>
        <dbReference type="Pfam" id="PF01494"/>
    </source>
</evidence>
<keyword evidence="4" id="KW-0560">Oxidoreductase</keyword>
<proteinExistence type="predicted"/>
<comment type="caution">
    <text evidence="7">The sequence shown here is derived from an EMBL/GenBank/DDBJ whole genome shotgun (WGS) entry which is preliminary data.</text>
</comment>
<reference evidence="7" key="1">
    <citation type="journal article" date="2020" name="BMC Genomics">
        <title>Correction to: Identification and distribution of gene clusters required for synthesis of sphingolipid metabolism inhibitors in diverse species of the filamentous fungus Fusarium.</title>
        <authorList>
            <person name="Kim H.S."/>
            <person name="Lohmar J.M."/>
            <person name="Busman M."/>
            <person name="Brown D.W."/>
            <person name="Naumann T.A."/>
            <person name="Divon H.H."/>
            <person name="Lysoe E."/>
            <person name="Uhlig S."/>
            <person name="Proctor R.H."/>
        </authorList>
    </citation>
    <scope>NUCLEOTIDE SEQUENCE</scope>
    <source>
        <strain evidence="7">NRRL 45417</strain>
    </source>
</reference>
<keyword evidence="8" id="KW-1185">Reference proteome</keyword>
<dbReference type="PANTHER" id="PTHR47178:SF5">
    <property type="entry name" value="FAD-BINDING DOMAIN-CONTAINING PROTEIN"/>
    <property type="match status" value="1"/>
</dbReference>
<dbReference type="OrthoDB" id="655030at2759"/>
<dbReference type="GO" id="GO:0071949">
    <property type="term" value="F:FAD binding"/>
    <property type="evidence" value="ECO:0007669"/>
    <property type="project" value="InterPro"/>
</dbReference>
<dbReference type="Gene3D" id="3.50.50.60">
    <property type="entry name" value="FAD/NAD(P)-binding domain"/>
    <property type="match status" value="2"/>
</dbReference>
<keyword evidence="3" id="KW-0274">FAD</keyword>
<evidence type="ECO:0000256" key="4">
    <source>
        <dbReference type="ARBA" id="ARBA00023002"/>
    </source>
</evidence>
<dbReference type="PRINTS" id="PR00420">
    <property type="entry name" value="RNGMNOXGNASE"/>
</dbReference>
<dbReference type="EMBL" id="JABFAI010000446">
    <property type="protein sequence ID" value="KAF4944296.1"/>
    <property type="molecule type" value="Genomic_DNA"/>
</dbReference>
<gene>
    <name evidence="7" type="ORF">FGADI_12780</name>
</gene>
<dbReference type="InterPro" id="IPR036188">
    <property type="entry name" value="FAD/NAD-bd_sf"/>
</dbReference>
<dbReference type="AlphaFoldDB" id="A0A8H4WNK7"/>
<name>A0A8H4WNK7_9HYPO</name>
<accession>A0A8H4WNK7</accession>
<reference evidence="7" key="2">
    <citation type="submission" date="2020-05" db="EMBL/GenBank/DDBJ databases">
        <authorList>
            <person name="Kim H.-S."/>
            <person name="Proctor R.H."/>
            <person name="Brown D.W."/>
        </authorList>
    </citation>
    <scope>NUCLEOTIDE SEQUENCE</scope>
    <source>
        <strain evidence="7">NRRL 45417</strain>
    </source>
</reference>
<evidence type="ECO:0000256" key="1">
    <source>
        <dbReference type="ARBA" id="ARBA00001974"/>
    </source>
</evidence>
<dbReference type="Pfam" id="PF13450">
    <property type="entry name" value="NAD_binding_8"/>
    <property type="match status" value="1"/>
</dbReference>
<dbReference type="GO" id="GO:0004497">
    <property type="term" value="F:monooxygenase activity"/>
    <property type="evidence" value="ECO:0007669"/>
    <property type="project" value="UniProtKB-KW"/>
</dbReference>
<dbReference type="SUPFAM" id="SSF51905">
    <property type="entry name" value="FAD/NAD(P)-binding domain"/>
    <property type="match status" value="1"/>
</dbReference>
<evidence type="ECO:0000256" key="3">
    <source>
        <dbReference type="ARBA" id="ARBA00022827"/>
    </source>
</evidence>
<sequence length="392" mass="44213">MTGQEPVRVAIIGAGPGGLVLTHMLRQDSRFHVTVYERGPRGGSGSGTSLLVGFRILVPPSVLDDLRHQLPTPVAALLDDAIGVSQSPGNRVALMNEQSDLICRLDLQQSRDMCSISRWKFREALLHDAESGITVIYFKVPFTPETEAMIPWKSGCLAMTPRPSMAVTYYKDRQKPYGPYDLENIDPNDSFLMFGLGSYTNEFENQSKHPDEMISMELKDECLSRAKNWNPLLRALISLSVPSSVFMSHVKTQDPIKPWESGRVTLLGDAAHSMTLYLGKGASSAIMDAMSLGRVLKSEPRDGRSGFPTGQLSAYEKEMLKDGFRAATHSMTAQRFLFNAGDTPWKFWWRNLVLKAWDWWMMHPSEPTTVRWKRNAWALNQVYQSRKQYHKP</sequence>